<keyword evidence="3" id="KW-0862">Zinc</keyword>
<dbReference type="GeneID" id="106055598"/>
<evidence type="ECO:0000259" key="5">
    <source>
        <dbReference type="PROSITE" id="PS50865"/>
    </source>
</evidence>
<protein>
    <submittedName>
        <fullName evidence="7">Uncharacterized protein LOC106055598</fullName>
    </submittedName>
</protein>
<evidence type="ECO:0000313" key="6">
    <source>
        <dbReference type="Proteomes" id="UP001165740"/>
    </source>
</evidence>
<dbReference type="PROSITE" id="PS50865">
    <property type="entry name" value="ZF_MYND_2"/>
    <property type="match status" value="2"/>
</dbReference>
<dbReference type="InterPro" id="IPR002893">
    <property type="entry name" value="Znf_MYND"/>
</dbReference>
<dbReference type="GO" id="GO:0008270">
    <property type="term" value="F:zinc ion binding"/>
    <property type="evidence" value="ECO:0007669"/>
    <property type="project" value="UniProtKB-KW"/>
</dbReference>
<evidence type="ECO:0000256" key="1">
    <source>
        <dbReference type="ARBA" id="ARBA00022723"/>
    </source>
</evidence>
<proteinExistence type="predicted"/>
<dbReference type="OrthoDB" id="10284320at2759"/>
<evidence type="ECO:0000313" key="7">
    <source>
        <dbReference type="RefSeq" id="XP_055868717.1"/>
    </source>
</evidence>
<dbReference type="Pfam" id="PF01753">
    <property type="entry name" value="zf-MYND"/>
    <property type="match status" value="1"/>
</dbReference>
<dbReference type="AlphaFoldDB" id="A0A9W2Z1A1"/>
<keyword evidence="1" id="KW-0479">Metal-binding</keyword>
<feature type="domain" description="MYND-type" evidence="5">
    <location>
        <begin position="13"/>
        <end position="53"/>
    </location>
</feature>
<reference evidence="7" key="1">
    <citation type="submission" date="2025-08" db="UniProtKB">
        <authorList>
            <consortium name="RefSeq"/>
        </authorList>
    </citation>
    <scope>IDENTIFICATION</scope>
</reference>
<gene>
    <name evidence="7" type="primary">LOC106055598</name>
</gene>
<keyword evidence="6" id="KW-1185">Reference proteome</keyword>
<dbReference type="Gene3D" id="6.10.140.2220">
    <property type="match status" value="1"/>
</dbReference>
<dbReference type="RefSeq" id="XP_055868717.1">
    <property type="nucleotide sequence ID" value="XM_056012742.1"/>
</dbReference>
<evidence type="ECO:0000256" key="2">
    <source>
        <dbReference type="ARBA" id="ARBA00022771"/>
    </source>
</evidence>
<evidence type="ECO:0000256" key="4">
    <source>
        <dbReference type="PROSITE-ProRule" id="PRU00134"/>
    </source>
</evidence>
<dbReference type="PROSITE" id="PS01360">
    <property type="entry name" value="ZF_MYND_1"/>
    <property type="match status" value="2"/>
</dbReference>
<dbReference type="Proteomes" id="UP001165740">
    <property type="component" value="Chromosome 15"/>
</dbReference>
<sequence>MEKVKWVRVYIACRNCGAVFVYKQRISCEHCQEAHYCSTKCLQEDQNVHQNICSPFIRADTRQISTDDASVQSRTLNELLLHKNVRKSKAYQISDQECFKCKKKCDKSISCVHCGVCYYCSNLCQEQSIHLHKSSCALMALFSYLEEILFSGQTFQMLKTKGLTEKKKASPLFGNLVHELAPMFFPGPFFSAHYTARPVIYAQIVSPYPHSWRYAVIAMDVMLNTIPIIFHDEQRTEANITGGPNIDHLAVTKAPLSSCLKPGNFIILLDAWLHNFRDATVGVRIDDLEKVHFFWSELK</sequence>
<evidence type="ECO:0000256" key="3">
    <source>
        <dbReference type="ARBA" id="ARBA00022833"/>
    </source>
</evidence>
<feature type="domain" description="MYND-type" evidence="5">
    <location>
        <begin position="98"/>
        <end position="136"/>
    </location>
</feature>
<dbReference type="SUPFAM" id="SSF144232">
    <property type="entry name" value="HIT/MYND zinc finger-like"/>
    <property type="match status" value="2"/>
</dbReference>
<organism evidence="6 7">
    <name type="scientific">Biomphalaria glabrata</name>
    <name type="common">Bloodfluke planorb</name>
    <name type="synonym">Freshwater snail</name>
    <dbReference type="NCBI Taxonomy" id="6526"/>
    <lineage>
        <taxon>Eukaryota</taxon>
        <taxon>Metazoa</taxon>
        <taxon>Spiralia</taxon>
        <taxon>Lophotrochozoa</taxon>
        <taxon>Mollusca</taxon>
        <taxon>Gastropoda</taxon>
        <taxon>Heterobranchia</taxon>
        <taxon>Euthyneura</taxon>
        <taxon>Panpulmonata</taxon>
        <taxon>Hygrophila</taxon>
        <taxon>Lymnaeoidea</taxon>
        <taxon>Planorbidae</taxon>
        <taxon>Biomphalaria</taxon>
    </lineage>
</organism>
<accession>A0A9W2Z1A1</accession>
<name>A0A9W2Z1A1_BIOGL</name>
<keyword evidence="2 4" id="KW-0863">Zinc-finger</keyword>